<dbReference type="InterPro" id="IPR024598">
    <property type="entry name" value="SF3a60/Prp9_C"/>
</dbReference>
<dbReference type="Pfam" id="PF12874">
    <property type="entry name" value="zf-met"/>
    <property type="match status" value="1"/>
</dbReference>
<keyword evidence="2" id="KW-0539">Nucleus</keyword>
<evidence type="ECO:0000259" key="5">
    <source>
        <dbReference type="PROSITE" id="PS00028"/>
    </source>
</evidence>
<evidence type="ECO:0000256" key="3">
    <source>
        <dbReference type="SAM" id="Coils"/>
    </source>
</evidence>
<evidence type="ECO:0000256" key="1">
    <source>
        <dbReference type="ARBA" id="ARBA00004123"/>
    </source>
</evidence>
<proteinExistence type="predicted"/>
<dbReference type="GO" id="GO:0000398">
    <property type="term" value="P:mRNA splicing, via spliceosome"/>
    <property type="evidence" value="ECO:0007669"/>
    <property type="project" value="InterPro"/>
</dbReference>
<comment type="caution">
    <text evidence="6">The sequence shown here is derived from an EMBL/GenBank/DDBJ whole genome shotgun (WGS) entry which is preliminary data.</text>
</comment>
<comment type="subcellular location">
    <subcellularLocation>
        <location evidence="1">Nucleus</location>
    </subcellularLocation>
</comment>
<dbReference type="EMBL" id="LGST01000057">
    <property type="protein sequence ID" value="KND96323.1"/>
    <property type="molecule type" value="Genomic_DNA"/>
</dbReference>
<dbReference type="Pfam" id="PF11931">
    <property type="entry name" value="SF3a60_Prp9_C"/>
    <property type="match status" value="1"/>
</dbReference>
<dbReference type="VEuPathDB" id="FungiDB:B9J08_004813"/>
<dbReference type="GO" id="GO:0003723">
    <property type="term" value="F:RNA binding"/>
    <property type="evidence" value="ECO:0007669"/>
    <property type="project" value="InterPro"/>
</dbReference>
<accession>A0A0L0NQI4</accession>
<dbReference type="VEuPathDB" id="FungiDB:CJI96_0004342"/>
<dbReference type="VEuPathDB" id="FungiDB:CJJ09_004824"/>
<gene>
    <name evidence="6" type="ORF">QG37_07454</name>
</gene>
<feature type="region of interest" description="Disordered" evidence="4">
    <location>
        <begin position="294"/>
        <end position="317"/>
    </location>
</feature>
<dbReference type="VEuPathDB" id="FungiDB:CJI97_004639"/>
<dbReference type="InterPro" id="IPR051421">
    <property type="entry name" value="RNA_Proc_DNA_Dmg_Regulator"/>
</dbReference>
<dbReference type="SUPFAM" id="SSF57667">
    <property type="entry name" value="beta-beta-alpha zinc fingers"/>
    <property type="match status" value="1"/>
</dbReference>
<feature type="domain" description="C2H2-type" evidence="5">
    <location>
        <begin position="276"/>
        <end position="298"/>
    </location>
</feature>
<protein>
    <recommendedName>
        <fullName evidence="5">C2H2-type domain-containing protein</fullName>
    </recommendedName>
</protein>
<evidence type="ECO:0000256" key="2">
    <source>
        <dbReference type="ARBA" id="ARBA00023242"/>
    </source>
</evidence>
<keyword evidence="3" id="KW-0175">Coiled coil</keyword>
<name>A0A0L0NQI4_CANAR</name>
<dbReference type="InterPro" id="IPR013087">
    <property type="entry name" value="Znf_C2H2_type"/>
</dbReference>
<dbReference type="SMART" id="SM00355">
    <property type="entry name" value="ZnF_C2H2"/>
    <property type="match status" value="2"/>
</dbReference>
<sequence>MSLLEAQRQLLEENDAIEVAVANRFRKFPALAEKCNIDRDHELVPKKKRSHKETVLLENELKFFDETYKNNRMRMKEQLSSKTELVSEINVFKDPKMKFYLILDAMKELSEKRQDKLGSLRNTLSMVLPYLSATEEDRKADSNKVKRRCLLSSMGTHIGEHLAEVFNEVELFGQFVDLSYFYEQYKLLVPANVSYTEYLRKFALFPYETFKADEYKRYLNRLLEYLLRFHQLTHPLTDVTKILHDIDENSSEYQVRNNTEDARNDGVPDEEGKVFCRACHKIFAKESVYKAHLDGKKHKKNQKVAEDNSAPSTTNSNYKLEQQISKLASLLKPTIDATINHIERRAVASEREKLIEDTALAQEDSEYTATDTDAGDSSHSEEDDDDDLLTKHLPLGTDGAPIPLWLYKLQGLHRSYVCEICGNIKYKGRQQFDKHFSLAKHVFGLRCLGVDDDDIINFAGISSIHEANELWSKLKKAKKNLENTIENAVEVEDDEGNVMPEKDYIELKRQGLL</sequence>
<dbReference type="GO" id="GO:0005681">
    <property type="term" value="C:spliceosomal complex"/>
    <property type="evidence" value="ECO:0007669"/>
    <property type="project" value="InterPro"/>
</dbReference>
<evidence type="ECO:0000313" key="6">
    <source>
        <dbReference type="EMBL" id="KND96323.1"/>
    </source>
</evidence>
<dbReference type="Proteomes" id="UP000037122">
    <property type="component" value="Unassembled WGS sequence"/>
</dbReference>
<dbReference type="AlphaFoldDB" id="A0A0L0NQI4"/>
<dbReference type="VEuPathDB" id="FungiDB:QG37_07454"/>
<feature type="coiled-coil region" evidence="3">
    <location>
        <begin position="464"/>
        <end position="494"/>
    </location>
</feature>
<dbReference type="Gene3D" id="3.30.160.60">
    <property type="entry name" value="Classic Zinc Finger"/>
    <property type="match status" value="1"/>
</dbReference>
<dbReference type="PROSITE" id="PS00028">
    <property type="entry name" value="ZINC_FINGER_C2H2_1"/>
    <property type="match status" value="1"/>
</dbReference>
<evidence type="ECO:0000313" key="7">
    <source>
        <dbReference type="Proteomes" id="UP000037122"/>
    </source>
</evidence>
<organism evidence="6 7">
    <name type="scientific">Candidozyma auris</name>
    <name type="common">Yeast</name>
    <name type="synonym">Candida auris</name>
    <dbReference type="NCBI Taxonomy" id="498019"/>
    <lineage>
        <taxon>Eukaryota</taxon>
        <taxon>Fungi</taxon>
        <taxon>Dikarya</taxon>
        <taxon>Ascomycota</taxon>
        <taxon>Saccharomycotina</taxon>
        <taxon>Pichiomycetes</taxon>
        <taxon>Metschnikowiaceae</taxon>
        <taxon>Candidozyma</taxon>
    </lineage>
</organism>
<evidence type="ECO:0000256" key="4">
    <source>
        <dbReference type="SAM" id="MobiDB-lite"/>
    </source>
</evidence>
<dbReference type="VEuPathDB" id="FungiDB:CJJ07_000683"/>
<dbReference type="PANTHER" id="PTHR12786">
    <property type="entry name" value="SPLICING FACTOR SF3A-RELATED"/>
    <property type="match status" value="1"/>
</dbReference>
<reference evidence="7" key="1">
    <citation type="journal article" date="2015" name="BMC Genomics">
        <title>Draft genome of a commonly misdiagnosed multidrug resistant pathogen Candida auris.</title>
        <authorList>
            <person name="Chatterjee S."/>
            <person name="Alampalli S.V."/>
            <person name="Nageshan R.K."/>
            <person name="Chettiar S.T."/>
            <person name="Joshi S."/>
            <person name="Tatu U.S."/>
        </authorList>
    </citation>
    <scope>NUCLEOTIDE SEQUENCE [LARGE SCALE GENOMIC DNA]</scope>
    <source>
        <strain evidence="7">6684</strain>
    </source>
</reference>
<dbReference type="InterPro" id="IPR036236">
    <property type="entry name" value="Znf_C2H2_sf"/>
</dbReference>
<dbReference type="PANTHER" id="PTHR12786:SF2">
    <property type="entry name" value="SPLICING FACTOR 3A SUBUNIT 3"/>
    <property type="match status" value="1"/>
</dbReference>
<feature type="region of interest" description="Disordered" evidence="4">
    <location>
        <begin position="358"/>
        <end position="386"/>
    </location>
</feature>